<evidence type="ECO:0000313" key="1">
    <source>
        <dbReference type="EMBL" id="AUH63498.1"/>
    </source>
</evidence>
<sequence length="91" mass="10193">MFIRKTSRPRTVTLKDGSILSIADLPADQTRWVASRKAAVVNAVAAGLLSREEVIQRYQLSGEEFDSWVLAVERYGKSGLKVTSLQKFRHS</sequence>
<dbReference type="AlphaFoldDB" id="A0A2H5EW10"/>
<dbReference type="RefSeq" id="WP_101751540.1">
    <property type="nucleotide sequence ID" value="NZ_CP025430.1"/>
</dbReference>
<keyword evidence="2" id="KW-1185">Reference proteome</keyword>
<reference evidence="1 2" key="1">
    <citation type="journal article" date="2013" name="Antonie Van Leeuwenhoek">
        <title>Paracoccus zhejiangensis sp. nov., isolated from activated sludge in wastewater-treatment system.</title>
        <authorList>
            <person name="Wu Z.G."/>
            <person name="Zhang D.F."/>
            <person name="Liu Y.L."/>
            <person name="Wang F."/>
            <person name="Jiang X."/>
            <person name="Li C."/>
            <person name="Li S.P."/>
            <person name="Hong Q."/>
            <person name="Li W.J."/>
        </authorList>
    </citation>
    <scope>NUCLEOTIDE SEQUENCE [LARGE SCALE GENOMIC DNA]</scope>
    <source>
        <strain evidence="1 2">J6</strain>
    </source>
</reference>
<dbReference type="InterPro" id="IPR009534">
    <property type="entry name" value="DUF1153"/>
</dbReference>
<evidence type="ECO:0000313" key="2">
    <source>
        <dbReference type="Proteomes" id="UP000234530"/>
    </source>
</evidence>
<proteinExistence type="predicted"/>
<dbReference type="Proteomes" id="UP000234530">
    <property type="component" value="Chromosome"/>
</dbReference>
<dbReference type="OrthoDB" id="9796775at2"/>
<dbReference type="Pfam" id="PF06627">
    <property type="entry name" value="DUF1153"/>
    <property type="match status" value="1"/>
</dbReference>
<dbReference type="KEGG" id="pzh:CX676_04385"/>
<protein>
    <submittedName>
        <fullName evidence="1">DUF1153 domain-containing protein</fullName>
    </submittedName>
</protein>
<dbReference type="InterPro" id="IPR010921">
    <property type="entry name" value="Trp_repressor/repl_initiator"/>
</dbReference>
<gene>
    <name evidence="1" type="ORF">CX676_04385</name>
</gene>
<dbReference type="EMBL" id="CP025430">
    <property type="protein sequence ID" value="AUH63498.1"/>
    <property type="molecule type" value="Genomic_DNA"/>
</dbReference>
<organism evidence="1 2">
    <name type="scientific">Paracoccus zhejiangensis</name>
    <dbReference type="NCBI Taxonomy" id="1077935"/>
    <lineage>
        <taxon>Bacteria</taxon>
        <taxon>Pseudomonadati</taxon>
        <taxon>Pseudomonadota</taxon>
        <taxon>Alphaproteobacteria</taxon>
        <taxon>Rhodobacterales</taxon>
        <taxon>Paracoccaceae</taxon>
        <taxon>Paracoccus</taxon>
    </lineage>
</organism>
<dbReference type="GO" id="GO:0043565">
    <property type="term" value="F:sequence-specific DNA binding"/>
    <property type="evidence" value="ECO:0007669"/>
    <property type="project" value="InterPro"/>
</dbReference>
<dbReference type="InterPro" id="IPR036388">
    <property type="entry name" value="WH-like_DNA-bd_sf"/>
</dbReference>
<accession>A0A2H5EW10</accession>
<name>A0A2H5EW10_9RHOB</name>
<dbReference type="Gene3D" id="1.10.10.10">
    <property type="entry name" value="Winged helix-like DNA-binding domain superfamily/Winged helix DNA-binding domain"/>
    <property type="match status" value="1"/>
</dbReference>
<dbReference type="SUPFAM" id="SSF48295">
    <property type="entry name" value="TrpR-like"/>
    <property type="match status" value="1"/>
</dbReference>